<dbReference type="InterPro" id="IPR011109">
    <property type="entry name" value="DNA_bind_recombinase_dom"/>
</dbReference>
<keyword evidence="3" id="KW-1185">Reference proteome</keyword>
<protein>
    <recommendedName>
        <fullName evidence="1">Recombinase domain-containing protein</fullName>
    </recommendedName>
</protein>
<dbReference type="GO" id="GO:0003677">
    <property type="term" value="F:DNA binding"/>
    <property type="evidence" value="ECO:0007669"/>
    <property type="project" value="InterPro"/>
</dbReference>
<comment type="caution">
    <text evidence="2">The sequence shown here is derived from an EMBL/GenBank/DDBJ whole genome shotgun (WGS) entry which is preliminary data.</text>
</comment>
<evidence type="ECO:0000313" key="2">
    <source>
        <dbReference type="EMBL" id="KOA21133.1"/>
    </source>
</evidence>
<gene>
    <name evidence="2" type="ORF">CLHOM_02630</name>
</gene>
<proteinExistence type="predicted"/>
<dbReference type="EMBL" id="LHUR01000010">
    <property type="protein sequence ID" value="KOA21133.1"/>
    <property type="molecule type" value="Genomic_DNA"/>
</dbReference>
<name>A0A0L6ZEA8_9CLOT</name>
<dbReference type="STRING" id="36844.SAMN04488501_1074"/>
<dbReference type="PATRIC" id="fig|1121318.3.peg.265"/>
<dbReference type="Pfam" id="PF07508">
    <property type="entry name" value="Recombinase"/>
    <property type="match status" value="1"/>
</dbReference>
<feature type="domain" description="Recombinase" evidence="1">
    <location>
        <begin position="5"/>
        <end position="92"/>
    </location>
</feature>
<dbReference type="AlphaFoldDB" id="A0A0L6ZEA8"/>
<accession>A0A0L6ZEA8</accession>
<dbReference type="RefSeq" id="WP_052219869.1">
    <property type="nucleotide sequence ID" value="NZ_LHUR01000010.1"/>
</dbReference>
<dbReference type="Gene3D" id="3.90.1750.20">
    <property type="entry name" value="Putative Large Serine Recombinase, Chain B, Domain 2"/>
    <property type="match status" value="1"/>
</dbReference>
<sequence>MGHTPYGYIIENGIAVIDEEKASNVRKLYQGYLQGLSLSAAAKEAGIETYHGTAGKMLRNKRYLGDDYYPSIIDKETFEKAEEERLRRAKRLGRIFEPKEIGKINIPTEFIVGEVTQKYINPFKQAEYAYSLIEREGAMNGSQ</sequence>
<organism evidence="2 3">
    <name type="scientific">Clostridium homopropionicum DSM 5847</name>
    <dbReference type="NCBI Taxonomy" id="1121318"/>
    <lineage>
        <taxon>Bacteria</taxon>
        <taxon>Bacillati</taxon>
        <taxon>Bacillota</taxon>
        <taxon>Clostridia</taxon>
        <taxon>Eubacteriales</taxon>
        <taxon>Clostridiaceae</taxon>
        <taxon>Clostridium</taxon>
    </lineage>
</organism>
<dbReference type="InterPro" id="IPR038109">
    <property type="entry name" value="DNA_bind_recomb_sf"/>
</dbReference>
<dbReference type="PROSITE" id="PS51737">
    <property type="entry name" value="RECOMBINASE_DNA_BIND"/>
    <property type="match status" value="1"/>
</dbReference>
<dbReference type="Proteomes" id="UP000037043">
    <property type="component" value="Unassembled WGS sequence"/>
</dbReference>
<reference evidence="3" key="1">
    <citation type="submission" date="2015-08" db="EMBL/GenBank/DDBJ databases">
        <title>Genome sequence of the strict anaerobe Clostridium homopropionicum LuHBu1 (DSM 5847T).</title>
        <authorList>
            <person name="Poehlein A."/>
            <person name="Beck M."/>
            <person name="Schiel-Bengelsdorf B."/>
            <person name="Bengelsdorf F.R."/>
            <person name="Daniel R."/>
            <person name="Duerre P."/>
        </authorList>
    </citation>
    <scope>NUCLEOTIDE SEQUENCE [LARGE SCALE GENOMIC DNA]</scope>
    <source>
        <strain evidence="3">DSM 5847</strain>
    </source>
</reference>
<dbReference type="GO" id="GO:0000150">
    <property type="term" value="F:DNA strand exchange activity"/>
    <property type="evidence" value="ECO:0007669"/>
    <property type="project" value="InterPro"/>
</dbReference>
<evidence type="ECO:0000259" key="1">
    <source>
        <dbReference type="PROSITE" id="PS51737"/>
    </source>
</evidence>
<evidence type="ECO:0000313" key="3">
    <source>
        <dbReference type="Proteomes" id="UP000037043"/>
    </source>
</evidence>